<dbReference type="RefSeq" id="WP_047878970.1">
    <property type="nucleotide sequence ID" value="NZ_LDOT01000013.1"/>
</dbReference>
<evidence type="ECO:0000313" key="5">
    <source>
        <dbReference type="Proteomes" id="UP000036097"/>
    </source>
</evidence>
<dbReference type="OrthoDB" id="4408248at2"/>
<name>A0A0J1JTD1_9GAMM</name>
<gene>
    <name evidence="4" type="ORF">ABT56_11280</name>
</gene>
<sequence length="214" mass="23295">MSSDSPSMILSIQQLSSGFEAISSMSLTSTLAMGQHLAISGPSGCGKSSLLKVLCGLRPALAGRIVWQQQAVTEANLSWWRQQFCYLPQQPVMGAEDVYSVLRLPWRLKATSVVEPTEQQCLQVLEQLDLASVQSKSVNTLSGGEKQRLAIARAVLMQRPLWIMDEPTSALDAASRDRLAALTRQYSLMVVSVSHDPAWVAGADIVYSMEGRNG</sequence>
<protein>
    <submittedName>
        <fullName evidence="4">ABC transporter</fullName>
    </submittedName>
</protein>
<dbReference type="InterPro" id="IPR003593">
    <property type="entry name" value="AAA+_ATPase"/>
</dbReference>
<reference evidence="4 5" key="1">
    <citation type="submission" date="2015-05" db="EMBL/GenBank/DDBJ databases">
        <title>Photobacterium galathea sp. nov.</title>
        <authorList>
            <person name="Machado H."/>
            <person name="Gram L."/>
        </authorList>
    </citation>
    <scope>NUCLEOTIDE SEQUENCE [LARGE SCALE GENOMIC DNA]</scope>
    <source>
        <strain evidence="4 5">CGMCC 1.12159</strain>
    </source>
</reference>
<dbReference type="Proteomes" id="UP000036097">
    <property type="component" value="Unassembled WGS sequence"/>
</dbReference>
<dbReference type="PROSITE" id="PS50893">
    <property type="entry name" value="ABC_TRANSPORTER_2"/>
    <property type="match status" value="1"/>
</dbReference>
<dbReference type="SUPFAM" id="SSF52540">
    <property type="entry name" value="P-loop containing nucleoside triphosphate hydrolases"/>
    <property type="match status" value="1"/>
</dbReference>
<keyword evidence="1" id="KW-0547">Nucleotide-binding</keyword>
<dbReference type="Gene3D" id="3.40.50.300">
    <property type="entry name" value="P-loop containing nucleotide triphosphate hydrolases"/>
    <property type="match status" value="1"/>
</dbReference>
<evidence type="ECO:0000313" key="4">
    <source>
        <dbReference type="EMBL" id="KLV05542.1"/>
    </source>
</evidence>
<feature type="domain" description="ABC transporter" evidence="3">
    <location>
        <begin position="7"/>
        <end position="214"/>
    </location>
</feature>
<dbReference type="PANTHER" id="PTHR24221">
    <property type="entry name" value="ATP-BINDING CASSETTE SUB-FAMILY B"/>
    <property type="match status" value="1"/>
</dbReference>
<dbReference type="InterPro" id="IPR017871">
    <property type="entry name" value="ABC_transporter-like_CS"/>
</dbReference>
<dbReference type="AlphaFoldDB" id="A0A0J1JTD1"/>
<dbReference type="InterPro" id="IPR039421">
    <property type="entry name" value="Type_1_exporter"/>
</dbReference>
<evidence type="ECO:0000256" key="1">
    <source>
        <dbReference type="ARBA" id="ARBA00022741"/>
    </source>
</evidence>
<organism evidence="4 5">
    <name type="scientific">Photobacterium aquae</name>
    <dbReference type="NCBI Taxonomy" id="1195763"/>
    <lineage>
        <taxon>Bacteria</taxon>
        <taxon>Pseudomonadati</taxon>
        <taxon>Pseudomonadota</taxon>
        <taxon>Gammaproteobacteria</taxon>
        <taxon>Vibrionales</taxon>
        <taxon>Vibrionaceae</taxon>
        <taxon>Photobacterium</taxon>
    </lineage>
</organism>
<dbReference type="Pfam" id="PF00005">
    <property type="entry name" value="ABC_tran"/>
    <property type="match status" value="1"/>
</dbReference>
<dbReference type="GO" id="GO:0042626">
    <property type="term" value="F:ATPase-coupled transmembrane transporter activity"/>
    <property type="evidence" value="ECO:0007669"/>
    <property type="project" value="TreeGrafter"/>
</dbReference>
<dbReference type="InterPro" id="IPR003439">
    <property type="entry name" value="ABC_transporter-like_ATP-bd"/>
</dbReference>
<keyword evidence="2" id="KW-0067">ATP-binding</keyword>
<dbReference type="SMART" id="SM00382">
    <property type="entry name" value="AAA"/>
    <property type="match status" value="1"/>
</dbReference>
<dbReference type="GO" id="GO:0016887">
    <property type="term" value="F:ATP hydrolysis activity"/>
    <property type="evidence" value="ECO:0007669"/>
    <property type="project" value="InterPro"/>
</dbReference>
<evidence type="ECO:0000256" key="2">
    <source>
        <dbReference type="ARBA" id="ARBA00022840"/>
    </source>
</evidence>
<comment type="caution">
    <text evidence="4">The sequence shown here is derived from an EMBL/GenBank/DDBJ whole genome shotgun (WGS) entry which is preliminary data.</text>
</comment>
<dbReference type="PROSITE" id="PS00211">
    <property type="entry name" value="ABC_TRANSPORTER_1"/>
    <property type="match status" value="1"/>
</dbReference>
<accession>A0A0J1JTD1</accession>
<dbReference type="CDD" id="cd03228">
    <property type="entry name" value="ABCC_MRP_Like"/>
    <property type="match status" value="1"/>
</dbReference>
<keyword evidence="5" id="KW-1185">Reference proteome</keyword>
<dbReference type="GO" id="GO:0005524">
    <property type="term" value="F:ATP binding"/>
    <property type="evidence" value="ECO:0007669"/>
    <property type="project" value="UniProtKB-KW"/>
</dbReference>
<dbReference type="STRING" id="1195763.ABT56_11280"/>
<dbReference type="PATRIC" id="fig|1195763.3.peg.2373"/>
<dbReference type="PANTHER" id="PTHR24221:SF654">
    <property type="entry name" value="ATP-BINDING CASSETTE SUB-FAMILY B MEMBER 6"/>
    <property type="match status" value="1"/>
</dbReference>
<dbReference type="EMBL" id="LDOT01000013">
    <property type="protein sequence ID" value="KLV05542.1"/>
    <property type="molecule type" value="Genomic_DNA"/>
</dbReference>
<dbReference type="InterPro" id="IPR027417">
    <property type="entry name" value="P-loop_NTPase"/>
</dbReference>
<evidence type="ECO:0000259" key="3">
    <source>
        <dbReference type="PROSITE" id="PS50893"/>
    </source>
</evidence>
<proteinExistence type="predicted"/>